<keyword evidence="3" id="KW-1185">Reference proteome</keyword>
<evidence type="ECO:0000313" key="3">
    <source>
        <dbReference type="Proteomes" id="UP000218811"/>
    </source>
</evidence>
<evidence type="ECO:0000313" key="2">
    <source>
        <dbReference type="EMBL" id="PCH37214.1"/>
    </source>
</evidence>
<protein>
    <submittedName>
        <fullName evidence="2">Uncharacterized protein</fullName>
    </submittedName>
</protein>
<sequence length="553" mass="61937">MVLQWDRDSASTVGLFEPSRLSAILVRDEYRCMLRDILDDVGLCREGAGRSKDDEDDAAMDMDAQTCYNPFVDLPDRAPGATGAIVMGSPGVGKSLFLVYVLTLRLLAGRTTTFQRDNKTVFILNDEGVFRISHPVYVDDDLHLYLPRGTWFLVDSNQELTNVPPIYLCLGSCRGLILQAASPRIRCVEWAKKAARLVSHFWMAPWSLGELIAGRDIQLWEPPSRKPSVSDLVLFSRLYGTSARHAYAYAAALDEYRRLVDGNIPVLTRENMARILGGFYCANMDDTMSHAIFVATPSPRTRDDFDLQIATVHLLRAVLDQLSRANDQAADMLYQVFIGTYYTRTCAGYLLEGAFLVKFPDGGEWPVTAMEKNTRAGAKYMHWRCNGTYPPTQYLRLGFQGRIVAIKDNHVDAAAKFKRLDRHYFSLQEKLTLKDGFYVPRSKSQPTFDAFIYDAGARRATVFLVTVFDRHAISTHALDWLLHACGVESVDLVVVTPPWADKLGNLYHLGLHDLMGCTAAELKTTQSEALNMGESEMVKTGESGKPRVGSRRS</sequence>
<reference evidence="2 3" key="1">
    <citation type="journal article" date="2012" name="Science">
        <title>The Paleozoic origin of enzymatic lignin decomposition reconstructed from 31 fungal genomes.</title>
        <authorList>
            <person name="Floudas D."/>
            <person name="Binder M."/>
            <person name="Riley R."/>
            <person name="Barry K."/>
            <person name="Blanchette R.A."/>
            <person name="Henrissat B."/>
            <person name="Martinez A.T."/>
            <person name="Otillar R."/>
            <person name="Spatafora J.W."/>
            <person name="Yadav J.S."/>
            <person name="Aerts A."/>
            <person name="Benoit I."/>
            <person name="Boyd A."/>
            <person name="Carlson A."/>
            <person name="Copeland A."/>
            <person name="Coutinho P.M."/>
            <person name="de Vries R.P."/>
            <person name="Ferreira P."/>
            <person name="Findley K."/>
            <person name="Foster B."/>
            <person name="Gaskell J."/>
            <person name="Glotzer D."/>
            <person name="Gorecki P."/>
            <person name="Heitman J."/>
            <person name="Hesse C."/>
            <person name="Hori C."/>
            <person name="Igarashi K."/>
            <person name="Jurgens J.A."/>
            <person name="Kallen N."/>
            <person name="Kersten P."/>
            <person name="Kohler A."/>
            <person name="Kuees U."/>
            <person name="Kumar T.K.A."/>
            <person name="Kuo A."/>
            <person name="LaButti K."/>
            <person name="Larrondo L.F."/>
            <person name="Lindquist E."/>
            <person name="Ling A."/>
            <person name="Lombard V."/>
            <person name="Lucas S."/>
            <person name="Lundell T."/>
            <person name="Martin R."/>
            <person name="McLaughlin D.J."/>
            <person name="Morgenstern I."/>
            <person name="Morin E."/>
            <person name="Murat C."/>
            <person name="Nagy L.G."/>
            <person name="Nolan M."/>
            <person name="Ohm R.A."/>
            <person name="Patyshakuliyeva A."/>
            <person name="Rokas A."/>
            <person name="Ruiz-Duenas F.J."/>
            <person name="Sabat G."/>
            <person name="Salamov A."/>
            <person name="Samejima M."/>
            <person name="Schmutz J."/>
            <person name="Slot J.C."/>
            <person name="St John F."/>
            <person name="Stenlid J."/>
            <person name="Sun H."/>
            <person name="Sun S."/>
            <person name="Syed K."/>
            <person name="Tsang A."/>
            <person name="Wiebenga A."/>
            <person name="Young D."/>
            <person name="Pisabarro A."/>
            <person name="Eastwood D.C."/>
            <person name="Martin F."/>
            <person name="Cullen D."/>
            <person name="Grigoriev I.V."/>
            <person name="Hibbett D.S."/>
        </authorList>
    </citation>
    <scope>NUCLEOTIDE SEQUENCE [LARGE SCALE GENOMIC DNA]</scope>
    <source>
        <strain evidence="2 3">MD-104</strain>
    </source>
</reference>
<evidence type="ECO:0000256" key="1">
    <source>
        <dbReference type="SAM" id="MobiDB-lite"/>
    </source>
</evidence>
<accession>A0A2H3JKN6</accession>
<gene>
    <name evidence="2" type="ORF">WOLCODRAFT_167388</name>
</gene>
<proteinExistence type="predicted"/>
<feature type="region of interest" description="Disordered" evidence="1">
    <location>
        <begin position="530"/>
        <end position="553"/>
    </location>
</feature>
<dbReference type="OrthoDB" id="2340858at2759"/>
<dbReference type="AlphaFoldDB" id="A0A2H3JKN6"/>
<name>A0A2H3JKN6_WOLCO</name>
<dbReference type="OMA" id="PEYLMAF"/>
<dbReference type="PANTHER" id="PTHR33129:SF1">
    <property type="entry name" value="ATP-BINDING PROTEIN"/>
    <property type="match status" value="1"/>
</dbReference>
<dbReference type="PANTHER" id="PTHR33129">
    <property type="entry name" value="PROTEIN KINASE DOMAIN-CONTAINING PROTEIN-RELATED"/>
    <property type="match status" value="1"/>
</dbReference>
<dbReference type="EMBL" id="KB467909">
    <property type="protein sequence ID" value="PCH37214.1"/>
    <property type="molecule type" value="Genomic_DNA"/>
</dbReference>
<dbReference type="Proteomes" id="UP000218811">
    <property type="component" value="Unassembled WGS sequence"/>
</dbReference>
<feature type="compositionally biased region" description="Basic and acidic residues" evidence="1">
    <location>
        <begin position="536"/>
        <end position="545"/>
    </location>
</feature>
<organism evidence="2 3">
    <name type="scientific">Wolfiporia cocos (strain MD-104)</name>
    <name type="common">Brown rot fungus</name>
    <dbReference type="NCBI Taxonomy" id="742152"/>
    <lineage>
        <taxon>Eukaryota</taxon>
        <taxon>Fungi</taxon>
        <taxon>Dikarya</taxon>
        <taxon>Basidiomycota</taxon>
        <taxon>Agaricomycotina</taxon>
        <taxon>Agaricomycetes</taxon>
        <taxon>Polyporales</taxon>
        <taxon>Phaeolaceae</taxon>
        <taxon>Wolfiporia</taxon>
    </lineage>
</organism>
<dbReference type="InterPro" id="IPR052980">
    <property type="entry name" value="Crinkler_effector"/>
</dbReference>